<dbReference type="CDD" id="cd01127">
    <property type="entry name" value="TrwB_TraG_TraD_VirD4"/>
    <property type="match status" value="1"/>
</dbReference>
<name>A0A3R9NZW0_9BACT</name>
<dbReference type="SUPFAM" id="SSF52540">
    <property type="entry name" value="P-loop containing nucleoside triphosphate hydrolases"/>
    <property type="match status" value="1"/>
</dbReference>
<sequence length="672" mass="75848">MQAMEDEKGLRKIMEFMRLFAIGLLAVNIYYYCFGYFRGLGWTTGVVEHLLESFTRNTFLFKASWVSKSLAVVFLLLSCLGTRGRANQELKGRTVAGSAALGLLLLFGSDAVRGLTLGAGLTTVLYAGLLTTGFLLLLSAGAWLSRLFNNDLLKDIFNKENESFPQEERLMENEYSVNLRTEYQLRGKKHQGWLNVVNPFRATMVLGTPGSGKSFAIINEFIRQHLAKGFCMYIYDYKFDDLSRICYNTLLRHQDKFDRPVGFYVINFDNPRKSHRCNPLLPELMTDIVDAYESASTIMLNLNKSWIQKQGDFFVESPINFVAAIIWFLKLFEKGKYCTFPHVIEFLSRDYEEIFPVLASYPEIENLVKPFVSAFQKDAIEQLEGQIASARIPLSRLASPQLYWVMSGNDFTLDINSNEEPKVLCVGNNPERQAIYGAALGLYNARLVKLVNQKGKRKSSLIIDELPTIYFKGLDNLIATARSNKVSTCLGFQDFSQLERDYGQKEAEVIKNTVGNVFSGQVSGNSGKWLSERFGKILQRRQSLSINMRETSTSLSTQMDSMIPASTIANLTQGNFVGAVADNFGEEIDQKVFHARIQVDVKAVAAEASNYQPIPDITSFINPATGKDEAEEMIKANFNRVKMDVKELCARELARIKQDPALRHLIKEKAEQ</sequence>
<evidence type="ECO:0000256" key="7">
    <source>
        <dbReference type="SAM" id="Phobius"/>
    </source>
</evidence>
<dbReference type="PANTHER" id="PTHR37937:SF1">
    <property type="entry name" value="CONJUGATIVE TRANSFER: DNA TRANSPORT"/>
    <property type="match status" value="1"/>
</dbReference>
<evidence type="ECO:0000256" key="5">
    <source>
        <dbReference type="ARBA" id="ARBA00022989"/>
    </source>
</evidence>
<proteinExistence type="inferred from homology"/>
<protein>
    <submittedName>
        <fullName evidence="9">Conjugal transfer protein TraG</fullName>
    </submittedName>
</protein>
<evidence type="ECO:0000259" key="8">
    <source>
        <dbReference type="Pfam" id="PF14293"/>
    </source>
</evidence>
<feature type="domain" description="YWFCY" evidence="8">
    <location>
        <begin position="5"/>
        <end position="148"/>
    </location>
</feature>
<dbReference type="Pfam" id="PF02534">
    <property type="entry name" value="T4SS-DNA_transf"/>
    <property type="match status" value="1"/>
</dbReference>
<keyword evidence="6 7" id="KW-0472">Membrane</keyword>
<feature type="transmembrane region" description="Helical" evidence="7">
    <location>
        <begin position="20"/>
        <end position="39"/>
    </location>
</feature>
<dbReference type="GO" id="GO:0005886">
    <property type="term" value="C:plasma membrane"/>
    <property type="evidence" value="ECO:0007669"/>
    <property type="project" value="UniProtKB-SubCell"/>
</dbReference>
<dbReference type="EMBL" id="RWIT01000013">
    <property type="protein sequence ID" value="RSK45543.1"/>
    <property type="molecule type" value="Genomic_DNA"/>
</dbReference>
<dbReference type="InterPro" id="IPR051539">
    <property type="entry name" value="T4SS-coupling_protein"/>
</dbReference>
<keyword evidence="3" id="KW-1003">Cell membrane</keyword>
<keyword evidence="5 7" id="KW-1133">Transmembrane helix</keyword>
<dbReference type="InterPro" id="IPR025988">
    <property type="entry name" value="YWFCY_dom"/>
</dbReference>
<evidence type="ECO:0000313" key="9">
    <source>
        <dbReference type="EMBL" id="RSK45543.1"/>
    </source>
</evidence>
<evidence type="ECO:0000256" key="1">
    <source>
        <dbReference type="ARBA" id="ARBA00004651"/>
    </source>
</evidence>
<comment type="caution">
    <text evidence="9">The sequence shown here is derived from an EMBL/GenBank/DDBJ whole genome shotgun (WGS) entry which is preliminary data.</text>
</comment>
<keyword evidence="10" id="KW-1185">Reference proteome</keyword>
<accession>A0A3R9NZW0</accession>
<dbReference type="AlphaFoldDB" id="A0A3R9NZW0"/>
<dbReference type="Proteomes" id="UP000273500">
    <property type="component" value="Unassembled WGS sequence"/>
</dbReference>
<reference evidence="9 10" key="1">
    <citation type="submission" date="2018-12" db="EMBL/GenBank/DDBJ databases">
        <authorList>
            <person name="Feng G."/>
            <person name="Zhu H."/>
        </authorList>
    </citation>
    <scope>NUCLEOTIDE SEQUENCE [LARGE SCALE GENOMIC DNA]</scope>
    <source>
        <strain evidence="9 10">KCTC 12533</strain>
    </source>
</reference>
<dbReference type="InterPro" id="IPR027417">
    <property type="entry name" value="P-loop_NTPase"/>
</dbReference>
<gene>
    <name evidence="9" type="ORF">EI291_17835</name>
</gene>
<dbReference type="Pfam" id="PF14293">
    <property type="entry name" value="YWFCY"/>
    <property type="match status" value="1"/>
</dbReference>
<organism evidence="9 10">
    <name type="scientific">Hymenobacter rigui</name>
    <dbReference type="NCBI Taxonomy" id="334424"/>
    <lineage>
        <taxon>Bacteria</taxon>
        <taxon>Pseudomonadati</taxon>
        <taxon>Bacteroidota</taxon>
        <taxon>Cytophagia</taxon>
        <taxon>Cytophagales</taxon>
        <taxon>Hymenobacteraceae</taxon>
        <taxon>Hymenobacter</taxon>
    </lineage>
</organism>
<dbReference type="NCBIfam" id="NF041326">
    <property type="entry name" value="Bacteroid_MobC"/>
    <property type="match status" value="1"/>
</dbReference>
<comment type="subcellular location">
    <subcellularLocation>
        <location evidence="1">Cell membrane</location>
        <topology evidence="1">Multi-pass membrane protein</topology>
    </subcellularLocation>
</comment>
<dbReference type="Gene3D" id="3.40.50.300">
    <property type="entry name" value="P-loop containing nucleotide triphosphate hydrolases"/>
    <property type="match status" value="2"/>
</dbReference>
<evidence type="ECO:0000313" key="10">
    <source>
        <dbReference type="Proteomes" id="UP000273500"/>
    </source>
</evidence>
<evidence type="ECO:0000256" key="4">
    <source>
        <dbReference type="ARBA" id="ARBA00022692"/>
    </source>
</evidence>
<evidence type="ECO:0000256" key="2">
    <source>
        <dbReference type="ARBA" id="ARBA00008806"/>
    </source>
</evidence>
<keyword evidence="4 7" id="KW-0812">Transmembrane</keyword>
<dbReference type="InterPro" id="IPR003688">
    <property type="entry name" value="TraG/VirD4"/>
</dbReference>
<comment type="similarity">
    <text evidence="2">Belongs to the VirD4/TraG family.</text>
</comment>
<evidence type="ECO:0000256" key="3">
    <source>
        <dbReference type="ARBA" id="ARBA00022475"/>
    </source>
</evidence>
<dbReference type="OrthoDB" id="102453at2"/>
<feature type="transmembrane region" description="Helical" evidence="7">
    <location>
        <begin position="59"/>
        <end position="82"/>
    </location>
</feature>
<dbReference type="PANTHER" id="PTHR37937">
    <property type="entry name" value="CONJUGATIVE TRANSFER: DNA TRANSPORT"/>
    <property type="match status" value="1"/>
</dbReference>
<feature type="transmembrane region" description="Helical" evidence="7">
    <location>
        <begin position="124"/>
        <end position="144"/>
    </location>
</feature>
<evidence type="ECO:0000256" key="6">
    <source>
        <dbReference type="ARBA" id="ARBA00023136"/>
    </source>
</evidence>